<evidence type="ECO:0000256" key="1">
    <source>
        <dbReference type="SAM" id="Phobius"/>
    </source>
</evidence>
<dbReference type="RefSeq" id="WP_209381814.1">
    <property type="nucleotide sequence ID" value="NZ_JAGIZB010000041.1"/>
</dbReference>
<protein>
    <recommendedName>
        <fullName evidence="4">Tripartite tricarboxylate transporter TctB family protein</fullName>
    </recommendedName>
</protein>
<reference evidence="2 3" key="1">
    <citation type="submission" date="2021-03" db="EMBL/GenBank/DDBJ databases">
        <authorList>
            <person name="So Y."/>
        </authorList>
    </citation>
    <scope>NUCLEOTIDE SEQUENCE [LARGE SCALE GENOMIC DNA]</scope>
    <source>
        <strain evidence="2 3">SSH11</strain>
    </source>
</reference>
<keyword evidence="1" id="KW-0472">Membrane</keyword>
<keyword evidence="1" id="KW-1133">Transmembrane helix</keyword>
<feature type="transmembrane region" description="Helical" evidence="1">
    <location>
        <begin position="21"/>
        <end position="44"/>
    </location>
</feature>
<gene>
    <name evidence="2" type="ORF">J8J14_22580</name>
</gene>
<keyword evidence="3" id="KW-1185">Reference proteome</keyword>
<feature type="transmembrane region" description="Helical" evidence="1">
    <location>
        <begin position="64"/>
        <end position="84"/>
    </location>
</feature>
<comment type="caution">
    <text evidence="2">The sequence shown here is derived from an EMBL/GenBank/DDBJ whole genome shotgun (WGS) entry which is preliminary data.</text>
</comment>
<accession>A0ABS4AMT4</accession>
<dbReference type="Proteomes" id="UP000681594">
    <property type="component" value="Unassembled WGS sequence"/>
</dbReference>
<feature type="transmembrane region" description="Helical" evidence="1">
    <location>
        <begin position="105"/>
        <end position="123"/>
    </location>
</feature>
<evidence type="ECO:0000313" key="2">
    <source>
        <dbReference type="EMBL" id="MBP0447549.1"/>
    </source>
</evidence>
<sequence>MRSGEGGSATREETRMEVRGFAPIKAAVAGMVVWAVHFGIVYGITGIACERGYGTRILLGQPLIPALVLAATALALLFVGWIVVSAYRRLDSELSGEDGEDGPQFTVWLTLAIALLSALAILWEGIPVLLVHPCA</sequence>
<organism evidence="2 3">
    <name type="scientific">Pararoseomonas baculiformis</name>
    <dbReference type="NCBI Taxonomy" id="2820812"/>
    <lineage>
        <taxon>Bacteria</taxon>
        <taxon>Pseudomonadati</taxon>
        <taxon>Pseudomonadota</taxon>
        <taxon>Alphaproteobacteria</taxon>
        <taxon>Acetobacterales</taxon>
        <taxon>Acetobacteraceae</taxon>
        <taxon>Pararoseomonas</taxon>
    </lineage>
</organism>
<name>A0ABS4AMT4_9PROT</name>
<evidence type="ECO:0008006" key="4">
    <source>
        <dbReference type="Google" id="ProtNLM"/>
    </source>
</evidence>
<proteinExistence type="predicted"/>
<keyword evidence="1" id="KW-0812">Transmembrane</keyword>
<dbReference type="EMBL" id="JAGIZB010000041">
    <property type="protein sequence ID" value="MBP0447549.1"/>
    <property type="molecule type" value="Genomic_DNA"/>
</dbReference>
<evidence type="ECO:0000313" key="3">
    <source>
        <dbReference type="Proteomes" id="UP000681594"/>
    </source>
</evidence>